<comment type="caution">
    <text evidence="1">The sequence shown here is derived from an EMBL/GenBank/DDBJ whole genome shotgun (WGS) entry which is preliminary data.</text>
</comment>
<evidence type="ECO:0008006" key="2">
    <source>
        <dbReference type="Google" id="ProtNLM"/>
    </source>
</evidence>
<dbReference type="Proteomes" id="UP000257139">
    <property type="component" value="Plasmid CBM2594_p"/>
</dbReference>
<dbReference type="AlphaFoldDB" id="A0A7Z7NR11"/>
<evidence type="ECO:0000313" key="1">
    <source>
        <dbReference type="EMBL" id="SPC25215.1"/>
    </source>
</evidence>
<sequence>MTSPEKVTGREPQSAFVEREVTSYDLPLGAVTILHPETALLRFDRDTIDVGALCYLRRSNARRKGRNNGRVTSRQVDPSSFDTDRAQQIAKLIAYFSELITDGGYRMGTVHGDVAAMIRFMDWADATGHSHALGGGEHAYAAFRAYVWYLRDRVSRHEIVLPTAAKTQWEIHRLLAGFTGLHDLHRGVNMLDFGAALNSTEPPPENDVAKVGSLCEALFRGFAGLVLDDGKYPLKLAMPKYLDWPDDHLWVFPVRRWCLPPYQWENRHELPLPFWAYDYQRGRLVQAEEIRQHYRDMYTARWMVRNARAVLEEANGNPRHSHRFKSAMVAHNAFMMLFLGQTGMNFSVARALKWSKDYIIGQEQQGFREIKWRAGGKRYSAVVRMNFLPSFKRYIDLRAYLLGDQECDSLFLSFGANRTAAPSSMDAAAMDSIYGTLAMLDPDIKMLGARKLRAAKQDFHIRNGEPATSAQVMGHSEATALQHYSAGSQTAQYREVSGFFDKLQQAAATRTTILQPGETIPNGVVGHVGTCAAFNDPHAVAEVTPVKPDCRQLEGCLFCDKHRVHPDEQDTRKLASCAYVLRHATYVPGAEAFFKPVLDRIQSLLDDIGALAGKAEMVTRIVVEVEQDGELNDYWAAKLALLNDLELAL</sequence>
<proteinExistence type="predicted"/>
<dbReference type="EMBL" id="OGUU01000025">
    <property type="protein sequence ID" value="SPC25215.1"/>
    <property type="molecule type" value="Genomic_DNA"/>
</dbReference>
<accession>A0A7Z7NR11</accession>
<organism evidence="1">
    <name type="scientific">Cupriavidus taiwanensis</name>
    <dbReference type="NCBI Taxonomy" id="164546"/>
    <lineage>
        <taxon>Bacteria</taxon>
        <taxon>Pseudomonadati</taxon>
        <taxon>Pseudomonadota</taxon>
        <taxon>Betaproteobacteria</taxon>
        <taxon>Burkholderiales</taxon>
        <taxon>Burkholderiaceae</taxon>
        <taxon>Cupriavidus</taxon>
    </lineage>
</organism>
<reference evidence="1" key="1">
    <citation type="submission" date="2018-01" db="EMBL/GenBank/DDBJ databases">
        <authorList>
            <person name="Clerissi C."/>
        </authorList>
    </citation>
    <scope>NUCLEOTIDE SEQUENCE [LARGE SCALE GENOMIC DNA]</scope>
    <source>
        <strain evidence="1">Cupriavidus taiwanensis STM 6021</strain>
    </source>
</reference>
<name>A0A7Z7NR11_9BURK</name>
<protein>
    <recommendedName>
        <fullName evidence="2">Integrase</fullName>
    </recommendedName>
</protein>
<gene>
    <name evidence="1" type="ORF">CBM2594_P20017</name>
</gene>